<evidence type="ECO:0000256" key="3">
    <source>
        <dbReference type="ARBA" id="ARBA00023242"/>
    </source>
</evidence>
<sequence length="1744" mass="187426">MIEEGPDPKEVAHFHFVQLRTLKIAKTKEQVHKNPVNVIATASKYGLIFVGITNGFKVLKFENILDLDENKENKSLEENYFSQDVSCETPVLLSLSADQKTLAVCIQKNSGVVVDFYDIAAFADPESNPVPFQNAQLSTKICRLREFIWNPVSDGMFAYCLSDGSLGVQELNGFTLIVLADLPGAGATAACWSPKGKQLVVGKKDGSLTQYKPNLHEVKSIPIPPMKMKIICVLLLCQCFIMFISFRSVANICWISTTQFAVLYMPPGKNISPYLFIVSTPKGAPTIYVNHFDVCLGSASGDDQRYFLHHEPTWNVLICSSTDSIEVAVLGEAPSWVQWDLRDDGRIILPAKHGAQCAIGQGVMYCSQRRIIINDNESYPPMPIIFFLTDNGLLVSYHMVNSAPGCPNLVRPSTPISKEGERKKPGAIQNSVKTHNTQVNVSKAPEPYTEKPAASFFHSPALGSANSASFNTGSLTFNFSQASTQPNSQSASVQSFIPFHKVMKSSPSVIPSESHSKDSAIPQLRPTVVAQRSGVASKIEGDINNAKETIPGQDDAYKAAICEEIQAMEKEILELKKSSEFIGIVGTQDEMKNLLSCTMTFEEFNKDMTETMVSLNSDIHSLKNALLESFVMVEQAHARERRKNDNSYLSMLRDRALDPLTAKRMQKIEHHYHYLSVQLHAISNRLDAQWLDYVEPPKNESIFRSHHISSTEAIYKSVVNNQKVIHNLRQNVTQMASMVAERKLENISKRSNKTQFLKRIDPEELSKLADAFLKAKIINTEDEKPPLLTKKISLAAQETLMKYLSNSVVEVVRPTANNSRTESRLLSKSLLFRNSSDFAPDEKDASITIQPPVNKGNTIVKPAVTAQPVFSSIPPTFVSLNEINEKNLMSINKPQVTSTSEFEKLRQRNLTSNIKEFEEKGIPKISPQTSFASKPPEFMTTPVRKNLGFTAKPVATMMFSTPKFSTPPTVEDEIPIPEYEDITPPDSPSASINSEQVCYYEDVSPPDSPNTSSQSVHCTPGYKIIKVSYNQGVPEVQTSELGDVSTSIVPEALEQSSNLPVNEQKASFFIATSEPFTFFPPTVTTTTTTTIMQQPVSENAKPLSGGITMVDGKSGFASNTTTTTNGIQSPKAFDLKSAFPPASSATTNAQSASTFGLKNTFSATTTEVQSTSIFGLKNAFPPASSAVITEAQSTSTFGLKNAFSSTGSSAASEVQSSKTFEFKNTFTPTVPFVPQTAFGASKSESSPFSKTPTAKSTSAPFSFFQPAIATTVASKQPTPLEQAKTSPSKLITTNAKSIFSQSTLTTTLSQTPPVTQEQQPNNNTTVDMSKNETTSQSSAPSLPSFSAQSAFTQAPINLIQKIQLPEEKPQVSADATSQISTSPVAINLSTTVTTATSLISKSVVTTSPTSGHELLFRTPAVTAESGFISPVSQQDTVSTTNIPATNVTSAFNQPTSAIVSEPGQTLDLSAAQSSPPPPQTTTASLVFQTAATTSQPVPIFGQTSTSSSIFGPSPNVVVSAPAPTSVPTTESASVFGQPSTTPSFFGQPASTQSVFFGKPASETPAFGQSQPFGTSTQANSFTQPAGSFFSQSSTIQTSVFPVNTSGNTGFGNQSTTSNFSFGKSTFGQAQGAFDSSKSIFGQNASTFGAPVSSPQSTPFGQSSGGSIFGQGSFFSGLGGQPSAENANKNVFGKPSSDSSSIFGSGFGNKSNGGSFSGGSFSSGGGSVAQTGFGAFQQTPQKTGY</sequence>
<keyword evidence="2" id="KW-0813">Transport</keyword>
<protein>
    <submittedName>
        <fullName evidence="6">Nuclear pore complex protein Nup214</fullName>
    </submittedName>
</protein>
<feature type="compositionally biased region" description="Gly residues" evidence="4">
    <location>
        <begin position="1714"/>
        <end position="1726"/>
    </location>
</feature>
<accession>A0AAV4P3W5</accession>
<evidence type="ECO:0000256" key="4">
    <source>
        <dbReference type="SAM" id="MobiDB-lite"/>
    </source>
</evidence>
<feature type="region of interest" description="Disordered" evidence="4">
    <location>
        <begin position="1713"/>
        <end position="1744"/>
    </location>
</feature>
<dbReference type="GO" id="GO:0008139">
    <property type="term" value="F:nuclear localization sequence binding"/>
    <property type="evidence" value="ECO:0007669"/>
    <property type="project" value="TreeGrafter"/>
</dbReference>
<dbReference type="Proteomes" id="UP001054945">
    <property type="component" value="Unassembled WGS sequence"/>
</dbReference>
<evidence type="ECO:0000313" key="7">
    <source>
        <dbReference type="Proteomes" id="UP001054945"/>
    </source>
</evidence>
<evidence type="ECO:0000313" key="6">
    <source>
        <dbReference type="EMBL" id="GIX91967.1"/>
    </source>
</evidence>
<keyword evidence="7" id="KW-1185">Reference proteome</keyword>
<evidence type="ECO:0000256" key="2">
    <source>
        <dbReference type="ARBA" id="ARBA00022448"/>
    </source>
</evidence>
<dbReference type="SUPFAM" id="SSF117289">
    <property type="entry name" value="Nucleoporin domain"/>
    <property type="match status" value="1"/>
</dbReference>
<dbReference type="PANTHER" id="PTHR23193">
    <property type="entry name" value="NUCLEAR PORE COMPLEX PROTEIN NUP"/>
    <property type="match status" value="1"/>
</dbReference>
<keyword evidence="3" id="KW-0539">Nucleus</keyword>
<evidence type="ECO:0000259" key="5">
    <source>
        <dbReference type="Pfam" id="PF16755"/>
    </source>
</evidence>
<feature type="domain" description="Nucleoporin Nup159/Nup146 N-terminal" evidence="5">
    <location>
        <begin position="63"/>
        <end position="394"/>
    </location>
</feature>
<dbReference type="GO" id="GO:0017056">
    <property type="term" value="F:structural constituent of nuclear pore"/>
    <property type="evidence" value="ECO:0007669"/>
    <property type="project" value="TreeGrafter"/>
</dbReference>
<organism evidence="6 7">
    <name type="scientific">Caerostris extrusa</name>
    <name type="common">Bark spider</name>
    <name type="synonym">Caerostris bankana</name>
    <dbReference type="NCBI Taxonomy" id="172846"/>
    <lineage>
        <taxon>Eukaryota</taxon>
        <taxon>Metazoa</taxon>
        <taxon>Ecdysozoa</taxon>
        <taxon>Arthropoda</taxon>
        <taxon>Chelicerata</taxon>
        <taxon>Arachnida</taxon>
        <taxon>Araneae</taxon>
        <taxon>Araneomorphae</taxon>
        <taxon>Entelegynae</taxon>
        <taxon>Araneoidea</taxon>
        <taxon>Araneidae</taxon>
        <taxon>Caerostris</taxon>
    </lineage>
</organism>
<name>A0AAV4P3W5_CAEEX</name>
<dbReference type="Pfam" id="PF16755">
    <property type="entry name" value="Beta-prop_NUP159_NUP214"/>
    <property type="match status" value="1"/>
</dbReference>
<dbReference type="GO" id="GO:0006606">
    <property type="term" value="P:protein import into nucleus"/>
    <property type="evidence" value="ECO:0007669"/>
    <property type="project" value="TreeGrafter"/>
</dbReference>
<feature type="compositionally biased region" description="Polar residues" evidence="4">
    <location>
        <begin position="1317"/>
        <end position="1334"/>
    </location>
</feature>
<dbReference type="PANTHER" id="PTHR23193:SF46">
    <property type="entry name" value="NUCLEAR PORE COMPLEX PROTEIN NUP214"/>
    <property type="match status" value="1"/>
</dbReference>
<proteinExistence type="predicted"/>
<comment type="subcellular location">
    <subcellularLocation>
        <location evidence="1">Nucleus</location>
    </subcellularLocation>
</comment>
<dbReference type="InterPro" id="IPR026054">
    <property type="entry name" value="Nucleoporin"/>
</dbReference>
<gene>
    <name evidence="6" type="primary">Nup214</name>
    <name evidence="6" type="ORF">CEXT_75061</name>
</gene>
<dbReference type="GO" id="GO:0006405">
    <property type="term" value="P:RNA export from nucleus"/>
    <property type="evidence" value="ECO:0007669"/>
    <property type="project" value="TreeGrafter"/>
</dbReference>
<feature type="compositionally biased region" description="Polar residues" evidence="4">
    <location>
        <begin position="1735"/>
        <end position="1744"/>
    </location>
</feature>
<dbReference type="InterPro" id="IPR039462">
    <property type="entry name" value="Nup159/Nup146_N"/>
</dbReference>
<feature type="compositionally biased region" description="Low complexity" evidence="4">
    <location>
        <begin position="1335"/>
        <end position="1344"/>
    </location>
</feature>
<dbReference type="GO" id="GO:0005643">
    <property type="term" value="C:nuclear pore"/>
    <property type="evidence" value="ECO:0007669"/>
    <property type="project" value="TreeGrafter"/>
</dbReference>
<dbReference type="EMBL" id="BPLR01004081">
    <property type="protein sequence ID" value="GIX91967.1"/>
    <property type="molecule type" value="Genomic_DNA"/>
</dbReference>
<dbReference type="InterPro" id="IPR015943">
    <property type="entry name" value="WD40/YVTN_repeat-like_dom_sf"/>
</dbReference>
<feature type="compositionally biased region" description="Low complexity" evidence="4">
    <location>
        <begin position="1304"/>
        <end position="1316"/>
    </location>
</feature>
<comment type="caution">
    <text evidence="6">The sequence shown here is derived from an EMBL/GenBank/DDBJ whole genome shotgun (WGS) entry which is preliminary data.</text>
</comment>
<feature type="region of interest" description="Disordered" evidence="4">
    <location>
        <begin position="1304"/>
        <end position="1344"/>
    </location>
</feature>
<evidence type="ECO:0000256" key="1">
    <source>
        <dbReference type="ARBA" id="ARBA00004123"/>
    </source>
</evidence>
<dbReference type="Gene3D" id="2.130.10.10">
    <property type="entry name" value="YVTN repeat-like/Quinoprotein amine dehydrogenase"/>
    <property type="match status" value="1"/>
</dbReference>
<reference evidence="6 7" key="1">
    <citation type="submission" date="2021-06" db="EMBL/GenBank/DDBJ databases">
        <title>Caerostris extrusa draft genome.</title>
        <authorList>
            <person name="Kono N."/>
            <person name="Arakawa K."/>
        </authorList>
    </citation>
    <scope>NUCLEOTIDE SEQUENCE [LARGE SCALE GENOMIC DNA]</scope>
</reference>